<dbReference type="RefSeq" id="WP_115684024.1">
    <property type="nucleotide sequence ID" value="NZ_LT976979.1"/>
</dbReference>
<evidence type="ECO:0000259" key="1">
    <source>
        <dbReference type="Pfam" id="PF09361"/>
    </source>
</evidence>
<dbReference type="EMBL" id="LT984809">
    <property type="protein sequence ID" value="SPD48837.1"/>
    <property type="molecule type" value="Genomic_DNA"/>
</dbReference>
<geneLocation type="plasmid" evidence="4">
    <name>cbm2613_p</name>
</geneLocation>
<dbReference type="Pfam" id="PF09361">
    <property type="entry name" value="Phasin_2"/>
    <property type="match status" value="1"/>
</dbReference>
<dbReference type="Proteomes" id="UP000256952">
    <property type="component" value="Plasmid CBM2613_p"/>
</dbReference>
<name>A0A375EC31_9BURK</name>
<organism evidence="2 4">
    <name type="scientific">Cupriavidus taiwanensis</name>
    <dbReference type="NCBI Taxonomy" id="164546"/>
    <lineage>
        <taxon>Bacteria</taxon>
        <taxon>Pseudomonadati</taxon>
        <taxon>Pseudomonadota</taxon>
        <taxon>Betaproteobacteria</taxon>
        <taxon>Burkholderiales</taxon>
        <taxon>Burkholderiaceae</taxon>
        <taxon>Cupriavidus</taxon>
    </lineage>
</organism>
<dbReference type="NCBIfam" id="TIGR01841">
    <property type="entry name" value="phasin"/>
    <property type="match status" value="1"/>
</dbReference>
<accession>A0A375EC31</accession>
<dbReference type="InterPro" id="IPR010127">
    <property type="entry name" value="Phasin_subfam-1"/>
</dbReference>
<keyword evidence="2" id="KW-0614">Plasmid</keyword>
<dbReference type="EMBL" id="LT976981">
    <property type="protein sequence ID" value="SOZ74372.1"/>
    <property type="molecule type" value="Genomic_DNA"/>
</dbReference>
<sequence>MPTLDLETIAAAQKSGIEILYGLTSRTLDGFHKVAELNLQTMKSTLAETQACTRKAFEAKNDADLPVMEARILLPLAEKTQAYCRQGLEIAAETRADFAKVAEAQYEQSKRVMQDYIDAVGRVAPSGSGTAMAAWKSTLTATTSFLDAMQRAGKQVGDITENNVNLAASVASSSALQPSSNAARADKG</sequence>
<evidence type="ECO:0000313" key="3">
    <source>
        <dbReference type="EMBL" id="SPD48837.1"/>
    </source>
</evidence>
<reference evidence="2" key="2">
    <citation type="submission" date="2018-01" db="EMBL/GenBank/DDBJ databases">
        <authorList>
            <person name="Clerissi C."/>
        </authorList>
    </citation>
    <scope>NUCLEOTIDE SEQUENCE</scope>
    <source>
        <strain evidence="2">Cupriavidus taiwanensis STM 8556</strain>
        <plasmid evidence="2">CBM2613_p</plasmid>
    </source>
</reference>
<proteinExistence type="predicted"/>
<reference evidence="3 4" key="1">
    <citation type="submission" date="2018-01" db="EMBL/GenBank/DDBJ databases">
        <authorList>
            <person name="Gaut B.S."/>
            <person name="Morton B.R."/>
            <person name="Clegg M.T."/>
            <person name="Duvall M.R."/>
        </authorList>
    </citation>
    <scope>NUCLEOTIDE SEQUENCE [LARGE SCALE GENOMIC DNA]</scope>
    <source>
        <strain evidence="3">Cupriavidus taiwanensis STM 8555</strain>
        <plasmid evidence="3">I</plasmid>
        <plasmid evidence="4">Plasmid cbm2613_p</plasmid>
    </source>
</reference>
<dbReference type="InterPro" id="IPR018968">
    <property type="entry name" value="Phasin"/>
</dbReference>
<protein>
    <submittedName>
        <fullName evidence="2">Phasin (PHA-granule associated protein)</fullName>
    </submittedName>
</protein>
<dbReference type="AlphaFoldDB" id="A0A375EC31"/>
<geneLocation type="plasmid" evidence="2">
    <name>CBM2613_p</name>
</geneLocation>
<geneLocation type="plasmid" evidence="3">
    <name>I</name>
</geneLocation>
<evidence type="ECO:0000313" key="2">
    <source>
        <dbReference type="EMBL" id="SOZ74372.1"/>
    </source>
</evidence>
<evidence type="ECO:0000313" key="4">
    <source>
        <dbReference type="Proteomes" id="UP000256952"/>
    </source>
</evidence>
<gene>
    <name evidence="2" type="primary">phaP</name>
    <name evidence="3" type="ORF">CBM2612_P0182</name>
    <name evidence="2" type="ORF">CBM2613_P10020</name>
</gene>
<feature type="domain" description="Phasin" evidence="1">
    <location>
        <begin position="7"/>
        <end position="106"/>
    </location>
</feature>